<feature type="transmembrane region" description="Helical" evidence="2">
    <location>
        <begin position="104"/>
        <end position="121"/>
    </location>
</feature>
<feature type="transmembrane region" description="Helical" evidence="2">
    <location>
        <begin position="60"/>
        <end position="89"/>
    </location>
</feature>
<dbReference type="EMBL" id="PYAV01000007">
    <property type="protein sequence ID" value="PSL45204.1"/>
    <property type="molecule type" value="Genomic_DNA"/>
</dbReference>
<feature type="region of interest" description="Disordered" evidence="1">
    <location>
        <begin position="220"/>
        <end position="243"/>
    </location>
</feature>
<dbReference type="AlphaFoldDB" id="A0A2P8HG83"/>
<feature type="transmembrane region" description="Helical" evidence="2">
    <location>
        <begin position="30"/>
        <end position="48"/>
    </location>
</feature>
<gene>
    <name evidence="3" type="ORF">B0H94_107209</name>
</gene>
<feature type="transmembrane region" description="Helical" evidence="2">
    <location>
        <begin position="162"/>
        <end position="183"/>
    </location>
</feature>
<evidence type="ECO:0000256" key="2">
    <source>
        <dbReference type="SAM" id="Phobius"/>
    </source>
</evidence>
<evidence type="ECO:0000313" key="3">
    <source>
        <dbReference type="EMBL" id="PSL45204.1"/>
    </source>
</evidence>
<keyword evidence="2" id="KW-0812">Transmembrane</keyword>
<name>A0A2P8HG83_9BACI</name>
<dbReference type="RefSeq" id="WP_106588848.1">
    <property type="nucleotide sequence ID" value="NZ_PYAV01000007.1"/>
</dbReference>
<keyword evidence="2" id="KW-1133">Transmembrane helix</keyword>
<evidence type="ECO:0008006" key="5">
    <source>
        <dbReference type="Google" id="ProtNLM"/>
    </source>
</evidence>
<comment type="caution">
    <text evidence="3">The sequence shown here is derived from an EMBL/GenBank/DDBJ whole genome shotgun (WGS) entry which is preliminary data.</text>
</comment>
<keyword evidence="4" id="KW-1185">Reference proteome</keyword>
<feature type="region of interest" description="Disordered" evidence="1">
    <location>
        <begin position="281"/>
        <end position="303"/>
    </location>
</feature>
<accession>A0A2P8HG83</accession>
<feature type="transmembrane region" description="Helical" evidence="2">
    <location>
        <begin position="7"/>
        <end position="24"/>
    </location>
</feature>
<feature type="transmembrane region" description="Helical" evidence="2">
    <location>
        <begin position="252"/>
        <end position="270"/>
    </location>
</feature>
<evidence type="ECO:0000256" key="1">
    <source>
        <dbReference type="SAM" id="MobiDB-lite"/>
    </source>
</evidence>
<dbReference type="Proteomes" id="UP000242310">
    <property type="component" value="Unassembled WGS sequence"/>
</dbReference>
<feature type="compositionally biased region" description="Low complexity" evidence="1">
    <location>
        <begin position="286"/>
        <end position="303"/>
    </location>
</feature>
<keyword evidence="2" id="KW-0472">Membrane</keyword>
<protein>
    <recommendedName>
        <fullName evidence="5">DUF4129 domain-containing protein</fullName>
    </recommendedName>
</protein>
<reference evidence="3 4" key="1">
    <citation type="submission" date="2018-03" db="EMBL/GenBank/DDBJ databases">
        <title>Genomic Encyclopedia of Type Strains, Phase III (KMG-III): the genomes of soil and plant-associated and newly described type strains.</title>
        <authorList>
            <person name="Whitman W."/>
        </authorList>
    </citation>
    <scope>NUCLEOTIDE SEQUENCE [LARGE SCALE GENOMIC DNA]</scope>
    <source>
        <strain evidence="3 4">CGMCC 1.07653</strain>
    </source>
</reference>
<evidence type="ECO:0000313" key="4">
    <source>
        <dbReference type="Proteomes" id="UP000242310"/>
    </source>
</evidence>
<feature type="transmembrane region" description="Helical" evidence="2">
    <location>
        <begin position="130"/>
        <end position="156"/>
    </location>
</feature>
<proteinExistence type="predicted"/>
<organism evidence="3 4">
    <name type="scientific">Salsuginibacillus halophilus</name>
    <dbReference type="NCBI Taxonomy" id="517424"/>
    <lineage>
        <taxon>Bacteria</taxon>
        <taxon>Bacillati</taxon>
        <taxon>Bacillota</taxon>
        <taxon>Bacilli</taxon>
        <taxon>Bacillales</taxon>
        <taxon>Bacillaceae</taxon>
        <taxon>Salsuginibacillus</taxon>
    </lineage>
</organism>
<sequence>MVRIVEMLLYYFLGYVGLVFVYGAEGGWPPVLPFMLWIGAGLAGWLLFKKQLQPRSQRVLTWLVYTIAGLVVQLPLFTVIFISMFFVFMHERLEQESYEERHDALFAAGLTPLFALFVYGLHPTLASAHVLLWLALVPAAFVVLLHSVTAAAAAGFARRGQLLWGMVPFCVLGGILALAGAVYPLITQGGAAVFGGAIHMTQVLTNSAVEGVYEWLRAAQGEPPPPEVPEEETSEEAAERSEREGLGEWNSFWISVGAVALIAAMALYVLRKLLRQKPQQIETTKAPAPHQVQPEQQAAEQPRATRFGRELQKTEKALAQAGYPRQVHEALKEWENDQPGNTALRQAVQLYSRKMYGQVAANERRRKSVLRRVCPRAAAG</sequence>